<dbReference type="Pfam" id="PF01476">
    <property type="entry name" value="LysM"/>
    <property type="match status" value="1"/>
</dbReference>
<feature type="chain" id="PRO_5008770860" description="LysM domain-containing protein" evidence="1">
    <location>
        <begin position="21"/>
        <end position="1080"/>
    </location>
</feature>
<keyword evidence="1" id="KW-0732">Signal</keyword>
<accession>L1J3X6</accession>
<protein>
    <recommendedName>
        <fullName evidence="2">LysM domain-containing protein</fullName>
    </recommendedName>
</protein>
<sequence>MTCSIIFAILLALWIPMAGSYVISGSLTWERIGVVPQMLVSPQDCVQYLDVLLPSDQVSTCTRAPAKILFHVSLLVHSSFFGAGAPGGVGGEVDVSSSFKFSLGDAGATATSLKFRVVGIRDFMVGSVAHKAFQLRYDLVRLYSCSSSLPEVIASFEGVNRFSQCTTTSSQICLAPAPEAGDSLCSTAMANYSSSPFRLTTRVTFAECAGTSTGYNEYQMSPLNNHHSPVAPMLPIFTIPLVSDASRTVSLALPGFDEDGASKATNCVESCNNVDMTWDIAKVSTDGYTLSCHSDYTAGVRGQWKLSPNDVAAGGGMQLALQGPMKGQTNGSPVYPLRLKVTDRLQVYVYLELAMIVCPTISLYTFGVVNVTVDPTDQVRNLAPIFVALGPRHSPPPRLIECFVGSSCSFNVSAVAYDLSSSKVCYWDLQPGVSDSLLCDRSLQTMTGGDAVEIDTQQAALQGCKDAMQVSPGTSNCHLFVKQPTANNTALLTVSVFGSRPLAAHPVESDTGRKLAMCFQARKCPTCCYGLPHCVTIHIFGRKPRIVAPGLSPTCKLFSFFSNESFQSNVPNIDFSSDCVNLPACWKQLTRHPDNSPGRPEANGWPSQYAQGAATTNFLFTAVDDDYGDTVTMNFLEQPQYSSIFLLDPAFVSKSTSTRYLQGACYSTDLYQQNPHCSVASLFLNVTVTFGNTNGTAPMTFVQGGDRQSVLFTSDKQVCFIATDNQDLNLTIRARDPNPENVVSILSLEDPGLPDLRIDPLQCVPHINVPNNRLNNQLMDSQCSEGFRRLQWTPAEEEAGKRIRVCFVARDDSTMCSQHLNFLFSPESPLATSAGYYSLPYCIDLDVVPSSLQWLPPLAGTELGTPYFAHVGCKSSWTFTLSGGNYTSVIALSPDTQLSPQWALSALQVGVTSVSELTFGPVRGQEGSTFRVCLVGSARGYGMRGGAVRDIAGMQYSSYQCLDIKVRKCKYCTSEHETMLLQMKRFSAETNWLRLFAANAIDDNDELTTSLEDPDVLSTQGLQALLNIGPIYQLKEGESIFSVAARFQTTTKSILNLNPDFQNVDMLKEGQDVCLIPCSM</sequence>
<dbReference type="PaxDb" id="55529-EKX42775"/>
<evidence type="ECO:0000313" key="3">
    <source>
        <dbReference type="EMBL" id="EKX42775.1"/>
    </source>
</evidence>
<evidence type="ECO:0000313" key="5">
    <source>
        <dbReference type="Proteomes" id="UP000011087"/>
    </source>
</evidence>
<proteinExistence type="predicted"/>
<gene>
    <name evidence="3" type="ORF">GUITHDRAFT_111145</name>
</gene>
<feature type="signal peptide" evidence="1">
    <location>
        <begin position="1"/>
        <end position="20"/>
    </location>
</feature>
<dbReference type="OrthoDB" id="10687581at2759"/>
<reference evidence="3 5" key="1">
    <citation type="journal article" date="2012" name="Nature">
        <title>Algal genomes reveal evolutionary mosaicism and the fate of nucleomorphs.</title>
        <authorList>
            <consortium name="DOE Joint Genome Institute"/>
            <person name="Curtis B.A."/>
            <person name="Tanifuji G."/>
            <person name="Burki F."/>
            <person name="Gruber A."/>
            <person name="Irimia M."/>
            <person name="Maruyama S."/>
            <person name="Arias M.C."/>
            <person name="Ball S.G."/>
            <person name="Gile G.H."/>
            <person name="Hirakawa Y."/>
            <person name="Hopkins J.F."/>
            <person name="Kuo A."/>
            <person name="Rensing S.A."/>
            <person name="Schmutz J."/>
            <person name="Symeonidi A."/>
            <person name="Elias M."/>
            <person name="Eveleigh R.J."/>
            <person name="Herman E.K."/>
            <person name="Klute M.J."/>
            <person name="Nakayama T."/>
            <person name="Obornik M."/>
            <person name="Reyes-Prieto A."/>
            <person name="Armbrust E.V."/>
            <person name="Aves S.J."/>
            <person name="Beiko R.G."/>
            <person name="Coutinho P."/>
            <person name="Dacks J.B."/>
            <person name="Durnford D.G."/>
            <person name="Fast N.M."/>
            <person name="Green B.R."/>
            <person name="Grisdale C.J."/>
            <person name="Hempel F."/>
            <person name="Henrissat B."/>
            <person name="Hoppner M.P."/>
            <person name="Ishida K."/>
            <person name="Kim E."/>
            <person name="Koreny L."/>
            <person name="Kroth P.G."/>
            <person name="Liu Y."/>
            <person name="Malik S.B."/>
            <person name="Maier U.G."/>
            <person name="McRose D."/>
            <person name="Mock T."/>
            <person name="Neilson J.A."/>
            <person name="Onodera N.T."/>
            <person name="Poole A.M."/>
            <person name="Pritham E.J."/>
            <person name="Richards T.A."/>
            <person name="Rocap G."/>
            <person name="Roy S.W."/>
            <person name="Sarai C."/>
            <person name="Schaack S."/>
            <person name="Shirato S."/>
            <person name="Slamovits C.H."/>
            <person name="Spencer D.F."/>
            <person name="Suzuki S."/>
            <person name="Worden A.Z."/>
            <person name="Zauner S."/>
            <person name="Barry K."/>
            <person name="Bell C."/>
            <person name="Bharti A.K."/>
            <person name="Crow J.A."/>
            <person name="Grimwood J."/>
            <person name="Kramer R."/>
            <person name="Lindquist E."/>
            <person name="Lucas S."/>
            <person name="Salamov A."/>
            <person name="McFadden G.I."/>
            <person name="Lane C.E."/>
            <person name="Keeling P.J."/>
            <person name="Gray M.W."/>
            <person name="Grigoriev I.V."/>
            <person name="Archibald J.M."/>
        </authorList>
    </citation>
    <scope>NUCLEOTIDE SEQUENCE</scope>
    <source>
        <strain evidence="3 5">CCMP2712</strain>
    </source>
</reference>
<dbReference type="KEGG" id="gtt:GUITHDRAFT_111145"/>
<dbReference type="InterPro" id="IPR036779">
    <property type="entry name" value="LysM_dom_sf"/>
</dbReference>
<dbReference type="RefSeq" id="XP_005829755.1">
    <property type="nucleotide sequence ID" value="XM_005829698.1"/>
</dbReference>
<evidence type="ECO:0000259" key="2">
    <source>
        <dbReference type="PROSITE" id="PS51782"/>
    </source>
</evidence>
<name>L1J3X6_GUITC</name>
<dbReference type="Proteomes" id="UP000011087">
    <property type="component" value="Unassembled WGS sequence"/>
</dbReference>
<dbReference type="EMBL" id="JH993014">
    <property type="protein sequence ID" value="EKX42775.1"/>
    <property type="molecule type" value="Genomic_DNA"/>
</dbReference>
<reference evidence="5" key="2">
    <citation type="submission" date="2012-11" db="EMBL/GenBank/DDBJ databases">
        <authorList>
            <person name="Kuo A."/>
            <person name="Curtis B.A."/>
            <person name="Tanifuji G."/>
            <person name="Burki F."/>
            <person name="Gruber A."/>
            <person name="Irimia M."/>
            <person name="Maruyama S."/>
            <person name="Arias M.C."/>
            <person name="Ball S.G."/>
            <person name="Gile G.H."/>
            <person name="Hirakawa Y."/>
            <person name="Hopkins J.F."/>
            <person name="Rensing S.A."/>
            <person name="Schmutz J."/>
            <person name="Symeonidi A."/>
            <person name="Elias M."/>
            <person name="Eveleigh R.J."/>
            <person name="Herman E.K."/>
            <person name="Klute M.J."/>
            <person name="Nakayama T."/>
            <person name="Obornik M."/>
            <person name="Reyes-Prieto A."/>
            <person name="Armbrust E.V."/>
            <person name="Aves S.J."/>
            <person name="Beiko R.G."/>
            <person name="Coutinho P."/>
            <person name="Dacks J.B."/>
            <person name="Durnford D.G."/>
            <person name="Fast N.M."/>
            <person name="Green B.R."/>
            <person name="Grisdale C."/>
            <person name="Hempe F."/>
            <person name="Henrissat B."/>
            <person name="Hoppner M.P."/>
            <person name="Ishida K.-I."/>
            <person name="Kim E."/>
            <person name="Koreny L."/>
            <person name="Kroth P.G."/>
            <person name="Liu Y."/>
            <person name="Malik S.-B."/>
            <person name="Maier U.G."/>
            <person name="McRose D."/>
            <person name="Mock T."/>
            <person name="Neilson J.A."/>
            <person name="Onodera N.T."/>
            <person name="Poole A.M."/>
            <person name="Pritham E.J."/>
            <person name="Richards T.A."/>
            <person name="Rocap G."/>
            <person name="Roy S.W."/>
            <person name="Sarai C."/>
            <person name="Schaack S."/>
            <person name="Shirato S."/>
            <person name="Slamovits C.H."/>
            <person name="Spencer D.F."/>
            <person name="Suzuki S."/>
            <person name="Worden A.Z."/>
            <person name="Zauner S."/>
            <person name="Barry K."/>
            <person name="Bell C."/>
            <person name="Bharti A.K."/>
            <person name="Crow J.A."/>
            <person name="Grimwood J."/>
            <person name="Kramer R."/>
            <person name="Lindquist E."/>
            <person name="Lucas S."/>
            <person name="Salamov A."/>
            <person name="McFadden G.I."/>
            <person name="Lane C.E."/>
            <person name="Keeling P.J."/>
            <person name="Gray M.W."/>
            <person name="Grigoriev I.V."/>
            <person name="Archibald J.M."/>
        </authorList>
    </citation>
    <scope>NUCLEOTIDE SEQUENCE</scope>
    <source>
        <strain evidence="5">CCMP2712</strain>
    </source>
</reference>
<dbReference type="PROSITE" id="PS51782">
    <property type="entry name" value="LYSM"/>
    <property type="match status" value="1"/>
</dbReference>
<feature type="domain" description="LysM" evidence="2">
    <location>
        <begin position="1030"/>
        <end position="1075"/>
    </location>
</feature>
<dbReference type="SMART" id="SM00257">
    <property type="entry name" value="LysM"/>
    <property type="match status" value="1"/>
</dbReference>
<organism evidence="3">
    <name type="scientific">Guillardia theta (strain CCMP2712)</name>
    <name type="common">Cryptophyte</name>
    <dbReference type="NCBI Taxonomy" id="905079"/>
    <lineage>
        <taxon>Eukaryota</taxon>
        <taxon>Cryptophyceae</taxon>
        <taxon>Pyrenomonadales</taxon>
        <taxon>Geminigeraceae</taxon>
        <taxon>Guillardia</taxon>
    </lineage>
</organism>
<dbReference type="Gene3D" id="3.10.350.10">
    <property type="entry name" value="LysM domain"/>
    <property type="match status" value="1"/>
</dbReference>
<keyword evidence="5" id="KW-1185">Reference proteome</keyword>
<dbReference type="InterPro" id="IPR018392">
    <property type="entry name" value="LysM"/>
</dbReference>
<dbReference type="GeneID" id="17299406"/>
<reference evidence="4" key="3">
    <citation type="submission" date="2015-06" db="UniProtKB">
        <authorList>
            <consortium name="EnsemblProtists"/>
        </authorList>
    </citation>
    <scope>IDENTIFICATION</scope>
</reference>
<evidence type="ECO:0000313" key="4">
    <source>
        <dbReference type="EnsemblProtists" id="EKX42775"/>
    </source>
</evidence>
<dbReference type="AlphaFoldDB" id="L1J3X6"/>
<dbReference type="HOGENOM" id="CLU_282362_0_0_1"/>
<evidence type="ECO:0000256" key="1">
    <source>
        <dbReference type="SAM" id="SignalP"/>
    </source>
</evidence>
<dbReference type="SUPFAM" id="SSF54106">
    <property type="entry name" value="LysM domain"/>
    <property type="match status" value="1"/>
</dbReference>
<dbReference type="EnsemblProtists" id="EKX42775">
    <property type="protein sequence ID" value="EKX42775"/>
    <property type="gene ID" value="GUITHDRAFT_111145"/>
</dbReference>